<proteinExistence type="predicted"/>
<keyword evidence="3" id="KW-1185">Reference proteome</keyword>
<evidence type="ECO:0008006" key="4">
    <source>
        <dbReference type="Google" id="ProtNLM"/>
    </source>
</evidence>
<dbReference type="AlphaFoldDB" id="A0ABD5RAZ7"/>
<dbReference type="Proteomes" id="UP001596201">
    <property type="component" value="Unassembled WGS sequence"/>
</dbReference>
<feature type="transmembrane region" description="Helical" evidence="1">
    <location>
        <begin position="343"/>
        <end position="365"/>
    </location>
</feature>
<dbReference type="EMBL" id="JBHSKX010000001">
    <property type="protein sequence ID" value="MFC5367117.1"/>
    <property type="molecule type" value="Genomic_DNA"/>
</dbReference>
<feature type="transmembrane region" description="Helical" evidence="1">
    <location>
        <begin position="67"/>
        <end position="86"/>
    </location>
</feature>
<feature type="transmembrane region" description="Helical" evidence="1">
    <location>
        <begin position="31"/>
        <end position="55"/>
    </location>
</feature>
<feature type="transmembrane region" description="Helical" evidence="1">
    <location>
        <begin position="154"/>
        <end position="176"/>
    </location>
</feature>
<evidence type="ECO:0000256" key="1">
    <source>
        <dbReference type="SAM" id="Phobius"/>
    </source>
</evidence>
<name>A0ABD5RAZ7_9EURY</name>
<gene>
    <name evidence="2" type="ORF">ACFPJ5_09200</name>
</gene>
<accession>A0ABD5RAZ7</accession>
<feature type="transmembrane region" description="Helical" evidence="1">
    <location>
        <begin position="313"/>
        <end position="331"/>
    </location>
</feature>
<protein>
    <recommendedName>
        <fullName evidence="4">ABC-2 type transport system permease protein</fullName>
    </recommendedName>
</protein>
<feature type="transmembrane region" description="Helical" evidence="1">
    <location>
        <begin position="125"/>
        <end position="148"/>
    </location>
</feature>
<reference evidence="2 3" key="1">
    <citation type="journal article" date="2019" name="Int. J. Syst. Evol. Microbiol.">
        <title>The Global Catalogue of Microorganisms (GCM) 10K type strain sequencing project: providing services to taxonomists for standard genome sequencing and annotation.</title>
        <authorList>
            <consortium name="The Broad Institute Genomics Platform"/>
            <consortium name="The Broad Institute Genome Sequencing Center for Infectious Disease"/>
            <person name="Wu L."/>
            <person name="Ma J."/>
        </authorList>
    </citation>
    <scope>NUCLEOTIDE SEQUENCE [LARGE SCALE GENOMIC DNA]</scope>
    <source>
        <strain evidence="2 3">CGMCC 1.12237</strain>
    </source>
</reference>
<keyword evidence="1" id="KW-0812">Transmembrane</keyword>
<sequence length="536" mass="53843">MALPSPRRTRLVARTELRRRVRALRDDPRQLVALGIGGLFLGLFALVVVGGAFFAGQAAARGAIPSGAARTVAAFAVGIPALTALFRGGQKLHRPDGADSLLTAAPTRDVVAGLLVAEFASGSGLFAVPFVLAGLLFALGAGSVVGAVLVPATLLTATVVGTVAGFAAALAVLLVVSRSEFLQRFKTWIAVLAMLAYFGVLFGGSADSALGPVFVVLGASPIGWFADLALVGTTPGADSLRAAGAAIGSAVVLVGSLGASIRLAGRLWFESPARPEEATASASAMNRSPLARLPVSRPTRRIAHKSWLRARRAPITLIYAVYPIFVLYAPVAEAVSTGSVPAYLPTTLALYVAWGVGAAFTLNPLGDEGSVLPVTLTTPVSGRQFVAGHALTGVAVGVPLALLAVVVGAVFAGLSPATAVAVVCLAVVLPVAATGLAVGVGTLFPKFETSSIGRGREAVVPSLLAFGGYSLALVVLGLPGLLGSFAGVAGTLAGLLGTTSALVTVAGAVTTAVLLSVAGGVGAWYAIREFESYTVA</sequence>
<keyword evidence="1" id="KW-1133">Transmembrane helix</keyword>
<feature type="transmembrane region" description="Helical" evidence="1">
    <location>
        <begin position="501"/>
        <end position="527"/>
    </location>
</feature>
<organism evidence="2 3">
    <name type="scientific">Salinirubrum litoreum</name>
    <dbReference type="NCBI Taxonomy" id="1126234"/>
    <lineage>
        <taxon>Archaea</taxon>
        <taxon>Methanobacteriati</taxon>
        <taxon>Methanobacteriota</taxon>
        <taxon>Stenosarchaea group</taxon>
        <taxon>Halobacteria</taxon>
        <taxon>Halobacteriales</taxon>
        <taxon>Haloferacaceae</taxon>
        <taxon>Salinirubrum</taxon>
    </lineage>
</organism>
<feature type="transmembrane region" description="Helical" evidence="1">
    <location>
        <begin position="419"/>
        <end position="444"/>
    </location>
</feature>
<feature type="transmembrane region" description="Helical" evidence="1">
    <location>
        <begin position="385"/>
        <end position="412"/>
    </location>
</feature>
<evidence type="ECO:0000313" key="2">
    <source>
        <dbReference type="EMBL" id="MFC5367117.1"/>
    </source>
</evidence>
<keyword evidence="1" id="KW-0472">Membrane</keyword>
<dbReference type="RefSeq" id="WP_227231483.1">
    <property type="nucleotide sequence ID" value="NZ_JAJCVJ010000004.1"/>
</dbReference>
<feature type="transmembrane region" description="Helical" evidence="1">
    <location>
        <begin position="188"/>
        <end position="206"/>
    </location>
</feature>
<feature type="transmembrane region" description="Helical" evidence="1">
    <location>
        <begin position="243"/>
        <end position="265"/>
    </location>
</feature>
<comment type="caution">
    <text evidence="2">The sequence shown here is derived from an EMBL/GenBank/DDBJ whole genome shotgun (WGS) entry which is preliminary data.</text>
</comment>
<feature type="transmembrane region" description="Helical" evidence="1">
    <location>
        <begin position="464"/>
        <end position="489"/>
    </location>
</feature>
<evidence type="ECO:0000313" key="3">
    <source>
        <dbReference type="Proteomes" id="UP001596201"/>
    </source>
</evidence>